<feature type="compositionally biased region" description="Low complexity" evidence="1">
    <location>
        <begin position="132"/>
        <end position="145"/>
    </location>
</feature>
<dbReference type="GeneID" id="37038092"/>
<evidence type="ECO:0000256" key="1">
    <source>
        <dbReference type="SAM" id="MobiDB-lite"/>
    </source>
</evidence>
<organism evidence="2 3">
    <name type="scientific">Ceraceosorus guamensis</name>
    <dbReference type="NCBI Taxonomy" id="1522189"/>
    <lineage>
        <taxon>Eukaryota</taxon>
        <taxon>Fungi</taxon>
        <taxon>Dikarya</taxon>
        <taxon>Basidiomycota</taxon>
        <taxon>Ustilaginomycotina</taxon>
        <taxon>Exobasidiomycetes</taxon>
        <taxon>Ceraceosorales</taxon>
        <taxon>Ceraceosoraceae</taxon>
        <taxon>Ceraceosorus</taxon>
    </lineage>
</organism>
<proteinExistence type="predicted"/>
<dbReference type="AlphaFoldDB" id="A0A316VZ21"/>
<dbReference type="InParanoid" id="A0A316VZ21"/>
<accession>A0A316VZ21</accession>
<sequence>MDLEHAMDGIGDYDMASGSSSGTPWGGVDDKDGMELDLLQPEEELHVAGAEEMEYETSPVQILSRSQPRAHAGANAANEEAPLTVSLDATTSIIGSGIASASIAPTSTPGIQMGDALSAPVHTLPDTTFVPTTSAASASDTTQTTPSVIDSTNAQTMTASTSAHQPNGQASPSGPSVSYNQQDESSIAAPPGEAHATADDASSNPGATAGAKEGGITGSAAEAALIENETNERNRGAHNVEASVAVLE</sequence>
<dbReference type="RefSeq" id="XP_025368803.1">
    <property type="nucleotide sequence ID" value="XM_025516222.1"/>
</dbReference>
<feature type="region of interest" description="Disordered" evidence="1">
    <location>
        <begin position="1"/>
        <end position="33"/>
    </location>
</feature>
<gene>
    <name evidence="2" type="ORF">IE81DRAFT_348103</name>
</gene>
<feature type="non-terminal residue" evidence="2">
    <location>
        <position position="248"/>
    </location>
</feature>
<feature type="compositionally biased region" description="Polar residues" evidence="1">
    <location>
        <begin position="146"/>
        <end position="185"/>
    </location>
</feature>
<evidence type="ECO:0000313" key="2">
    <source>
        <dbReference type="EMBL" id="PWN41643.1"/>
    </source>
</evidence>
<dbReference type="Proteomes" id="UP000245783">
    <property type="component" value="Unassembled WGS sequence"/>
</dbReference>
<keyword evidence="3" id="KW-1185">Reference proteome</keyword>
<name>A0A316VZ21_9BASI</name>
<dbReference type="EMBL" id="KZ819389">
    <property type="protein sequence ID" value="PWN41643.1"/>
    <property type="molecule type" value="Genomic_DNA"/>
</dbReference>
<reference evidence="2 3" key="1">
    <citation type="journal article" date="2018" name="Mol. Biol. Evol.">
        <title>Broad Genomic Sampling Reveals a Smut Pathogenic Ancestry of the Fungal Clade Ustilaginomycotina.</title>
        <authorList>
            <person name="Kijpornyongpan T."/>
            <person name="Mondo S.J."/>
            <person name="Barry K."/>
            <person name="Sandor L."/>
            <person name="Lee J."/>
            <person name="Lipzen A."/>
            <person name="Pangilinan J."/>
            <person name="LaButti K."/>
            <person name="Hainaut M."/>
            <person name="Henrissat B."/>
            <person name="Grigoriev I.V."/>
            <person name="Spatafora J.W."/>
            <person name="Aime M.C."/>
        </authorList>
    </citation>
    <scope>NUCLEOTIDE SEQUENCE [LARGE SCALE GENOMIC DNA]</scope>
    <source>
        <strain evidence="2 3">MCA 4658</strain>
    </source>
</reference>
<evidence type="ECO:0000313" key="3">
    <source>
        <dbReference type="Proteomes" id="UP000245783"/>
    </source>
</evidence>
<feature type="region of interest" description="Disordered" evidence="1">
    <location>
        <begin position="128"/>
        <end position="248"/>
    </location>
</feature>
<protein>
    <submittedName>
        <fullName evidence="2">Uncharacterized protein</fullName>
    </submittedName>
</protein>